<gene>
    <name evidence="6" type="primary">sppA_2</name>
    <name evidence="6" type="ORF">HDIA_1163</name>
</gene>
<name>A0A2C9D364_9HYPH</name>
<dbReference type="EC" id="3.4.21.-" evidence="6"/>
<dbReference type="InterPro" id="IPR047272">
    <property type="entry name" value="S49_SppA_C"/>
</dbReference>
<protein>
    <submittedName>
        <fullName evidence="6">Putative signal peptide peptidase SppA</fullName>
        <ecNumber evidence="6">3.4.21.-</ecNumber>
    </submittedName>
</protein>
<organism evidence="6 7">
    <name type="scientific">Hartmannibacter diazotrophicus</name>
    <dbReference type="NCBI Taxonomy" id="1482074"/>
    <lineage>
        <taxon>Bacteria</taxon>
        <taxon>Pseudomonadati</taxon>
        <taxon>Pseudomonadota</taxon>
        <taxon>Alphaproteobacteria</taxon>
        <taxon>Hyphomicrobiales</taxon>
        <taxon>Pleomorphomonadaceae</taxon>
        <taxon>Hartmannibacter</taxon>
    </lineage>
</organism>
<dbReference type="InterPro" id="IPR029045">
    <property type="entry name" value="ClpP/crotonase-like_dom_sf"/>
</dbReference>
<dbReference type="Gene3D" id="6.20.330.10">
    <property type="match status" value="1"/>
</dbReference>
<reference evidence="7" key="1">
    <citation type="submission" date="2017-09" db="EMBL/GenBank/DDBJ databases">
        <title>Genome sequence of Nannocystis excedens DSM 71.</title>
        <authorList>
            <person name="Blom J."/>
        </authorList>
    </citation>
    <scope>NUCLEOTIDE SEQUENCE [LARGE SCALE GENOMIC DNA]</scope>
    <source>
        <strain evidence="7">type strain: E19</strain>
    </source>
</reference>
<keyword evidence="3 6" id="KW-0378">Hydrolase</keyword>
<sequence>MSKSLNRFLPSFLRREGVAIPVVRMSGVIGSGGVLRRGLSLASVTAQLDRAFADKKAPAVAILVNSPGGSPVQSHFIFQRIRQLAEEKSKPVLVYVEDVAASGGYMIACAGDEIIADPCSIVGSIGVVSAGFGLDKAIEKLGIDRRVYTAGTRKVTLDPFLPENGEDVEHLKNLQKDIHKVFINLVKSRRGEALSQSEDLFSGLFWAGDAAHALGLIDRVGDMRQDLKARYGEKTTLRFVGASRGFLRRQFGASLPGQAGTPSLFSAEELIGAAEERLYWSRFGL</sequence>
<keyword evidence="4" id="KW-0720">Serine protease</keyword>
<dbReference type="PANTHER" id="PTHR42987">
    <property type="entry name" value="PEPTIDASE S49"/>
    <property type="match status" value="1"/>
</dbReference>
<dbReference type="GO" id="GO:0006508">
    <property type="term" value="P:proteolysis"/>
    <property type="evidence" value="ECO:0007669"/>
    <property type="project" value="UniProtKB-KW"/>
</dbReference>
<dbReference type="KEGG" id="hdi:HDIA_1163"/>
<dbReference type="EMBL" id="LT960614">
    <property type="protein sequence ID" value="SON54704.1"/>
    <property type="molecule type" value="Genomic_DNA"/>
</dbReference>
<dbReference type="AlphaFoldDB" id="A0A2C9D364"/>
<dbReference type="Gene3D" id="3.90.226.10">
    <property type="entry name" value="2-enoyl-CoA Hydratase, Chain A, domain 1"/>
    <property type="match status" value="1"/>
</dbReference>
<feature type="domain" description="Peptidase S49" evidence="5">
    <location>
        <begin position="87"/>
        <end position="225"/>
    </location>
</feature>
<dbReference type="RefSeq" id="WP_099555221.1">
    <property type="nucleotide sequence ID" value="NZ_LT960614.1"/>
</dbReference>
<dbReference type="OrthoDB" id="9764363at2"/>
<dbReference type="InterPro" id="IPR002142">
    <property type="entry name" value="Peptidase_S49"/>
</dbReference>
<dbReference type="Proteomes" id="UP000223606">
    <property type="component" value="Chromosome 1"/>
</dbReference>
<dbReference type="Pfam" id="PF01343">
    <property type="entry name" value="Peptidase_S49"/>
    <property type="match status" value="1"/>
</dbReference>
<evidence type="ECO:0000259" key="5">
    <source>
        <dbReference type="Pfam" id="PF01343"/>
    </source>
</evidence>
<dbReference type="SUPFAM" id="SSF52096">
    <property type="entry name" value="ClpP/crotonase"/>
    <property type="match status" value="1"/>
</dbReference>
<dbReference type="GO" id="GO:0008236">
    <property type="term" value="F:serine-type peptidase activity"/>
    <property type="evidence" value="ECO:0007669"/>
    <property type="project" value="UniProtKB-KW"/>
</dbReference>
<dbReference type="PANTHER" id="PTHR42987:SF8">
    <property type="entry name" value="PROTEINASE"/>
    <property type="match status" value="1"/>
</dbReference>
<evidence type="ECO:0000256" key="4">
    <source>
        <dbReference type="ARBA" id="ARBA00022825"/>
    </source>
</evidence>
<evidence type="ECO:0000256" key="2">
    <source>
        <dbReference type="ARBA" id="ARBA00022670"/>
    </source>
</evidence>
<dbReference type="CDD" id="cd07023">
    <property type="entry name" value="S49_Sppa_N_C"/>
    <property type="match status" value="1"/>
</dbReference>
<proteinExistence type="inferred from homology"/>
<evidence type="ECO:0000256" key="1">
    <source>
        <dbReference type="ARBA" id="ARBA00008683"/>
    </source>
</evidence>
<comment type="similarity">
    <text evidence="1">Belongs to the peptidase S49 family.</text>
</comment>
<accession>A0A2C9D364</accession>
<keyword evidence="2" id="KW-0645">Protease</keyword>
<evidence type="ECO:0000313" key="6">
    <source>
        <dbReference type="EMBL" id="SON54704.1"/>
    </source>
</evidence>
<evidence type="ECO:0000313" key="7">
    <source>
        <dbReference type="Proteomes" id="UP000223606"/>
    </source>
</evidence>
<keyword evidence="7" id="KW-1185">Reference proteome</keyword>
<evidence type="ECO:0000256" key="3">
    <source>
        <dbReference type="ARBA" id="ARBA00022801"/>
    </source>
</evidence>